<evidence type="ECO:0000259" key="8">
    <source>
        <dbReference type="Pfam" id="PF13354"/>
    </source>
</evidence>
<dbReference type="EC" id="3.5.2.6" evidence="3 6"/>
<organism evidence="9 10">
    <name type="scientific">Bordetella genomosp. 7</name>
    <dbReference type="NCBI Taxonomy" id="1416805"/>
    <lineage>
        <taxon>Bacteria</taxon>
        <taxon>Pseudomonadati</taxon>
        <taxon>Pseudomonadota</taxon>
        <taxon>Betaproteobacteria</taxon>
        <taxon>Burkholderiales</taxon>
        <taxon>Alcaligenaceae</taxon>
        <taxon>Bordetella</taxon>
    </lineage>
</organism>
<dbReference type="InterPro" id="IPR023650">
    <property type="entry name" value="Beta-lactam_class-A_AS"/>
</dbReference>
<dbReference type="PANTHER" id="PTHR35333:SF3">
    <property type="entry name" value="BETA-LACTAMASE-TYPE TRANSPEPTIDASE FOLD CONTAINING PROTEIN"/>
    <property type="match status" value="1"/>
</dbReference>
<dbReference type="GO" id="GO:0046677">
    <property type="term" value="P:response to antibiotic"/>
    <property type="evidence" value="ECO:0007669"/>
    <property type="project" value="UniProtKB-UniRule"/>
</dbReference>
<dbReference type="GO" id="GO:0030655">
    <property type="term" value="P:beta-lactam antibiotic catabolic process"/>
    <property type="evidence" value="ECO:0007669"/>
    <property type="project" value="InterPro"/>
</dbReference>
<dbReference type="Proteomes" id="UP000216947">
    <property type="component" value="Unassembled WGS sequence"/>
</dbReference>
<accession>A0A261RJD8</accession>
<evidence type="ECO:0000256" key="6">
    <source>
        <dbReference type="RuleBase" id="RU361140"/>
    </source>
</evidence>
<dbReference type="AlphaFoldDB" id="A0A261RJD8"/>
<dbReference type="EMBL" id="NEVK01000003">
    <property type="protein sequence ID" value="OZI25158.1"/>
    <property type="molecule type" value="Genomic_DNA"/>
</dbReference>
<dbReference type="PANTHER" id="PTHR35333">
    <property type="entry name" value="BETA-LACTAMASE"/>
    <property type="match status" value="1"/>
</dbReference>
<evidence type="ECO:0000256" key="2">
    <source>
        <dbReference type="ARBA" id="ARBA00009009"/>
    </source>
</evidence>
<dbReference type="InterPro" id="IPR012338">
    <property type="entry name" value="Beta-lactam/transpept-like"/>
</dbReference>
<reference evidence="10" key="1">
    <citation type="submission" date="2017-05" db="EMBL/GenBank/DDBJ databases">
        <title>Complete and WGS of Bordetella genogroups.</title>
        <authorList>
            <person name="Spilker T."/>
            <person name="Lipuma J."/>
        </authorList>
    </citation>
    <scope>NUCLEOTIDE SEQUENCE [LARGE SCALE GENOMIC DNA]</scope>
    <source>
        <strain evidence="10">AU18089</strain>
    </source>
</reference>
<keyword evidence="4 6" id="KW-0378">Hydrolase</keyword>
<dbReference type="InterPro" id="IPR045155">
    <property type="entry name" value="Beta-lactam_cat"/>
</dbReference>
<evidence type="ECO:0000256" key="3">
    <source>
        <dbReference type="ARBA" id="ARBA00012865"/>
    </source>
</evidence>
<evidence type="ECO:0000313" key="10">
    <source>
        <dbReference type="Proteomes" id="UP000216947"/>
    </source>
</evidence>
<comment type="caution">
    <text evidence="9">The sequence shown here is derived from an EMBL/GenBank/DDBJ whole genome shotgun (WGS) entry which is preliminary data.</text>
</comment>
<evidence type="ECO:0000256" key="4">
    <source>
        <dbReference type="ARBA" id="ARBA00022801"/>
    </source>
</evidence>
<keyword evidence="7" id="KW-0732">Signal</keyword>
<comment type="similarity">
    <text evidence="2 6">Belongs to the class-A beta-lactamase family.</text>
</comment>
<protein>
    <recommendedName>
        <fullName evidence="3 6">Beta-lactamase</fullName>
        <ecNumber evidence="3 6">3.5.2.6</ecNumber>
    </recommendedName>
</protein>
<keyword evidence="10" id="KW-1185">Reference proteome</keyword>
<dbReference type="PRINTS" id="PR00118">
    <property type="entry name" value="BLACTAMASEA"/>
</dbReference>
<feature type="signal peptide" evidence="7">
    <location>
        <begin position="1"/>
        <end position="23"/>
    </location>
</feature>
<dbReference type="PROSITE" id="PS00146">
    <property type="entry name" value="BETA_LACTAMASE_A"/>
    <property type="match status" value="1"/>
</dbReference>
<dbReference type="GO" id="GO:0008800">
    <property type="term" value="F:beta-lactamase activity"/>
    <property type="evidence" value="ECO:0007669"/>
    <property type="project" value="UniProtKB-UniRule"/>
</dbReference>
<comment type="catalytic activity">
    <reaction evidence="1 6">
        <text>a beta-lactam + H2O = a substituted beta-amino acid</text>
        <dbReference type="Rhea" id="RHEA:20401"/>
        <dbReference type="ChEBI" id="CHEBI:15377"/>
        <dbReference type="ChEBI" id="CHEBI:35627"/>
        <dbReference type="ChEBI" id="CHEBI:140347"/>
        <dbReference type="EC" id="3.5.2.6"/>
    </reaction>
</comment>
<dbReference type="NCBIfam" id="NF033103">
    <property type="entry name" value="bla_class_A"/>
    <property type="match status" value="1"/>
</dbReference>
<dbReference type="SUPFAM" id="SSF56601">
    <property type="entry name" value="beta-lactamase/transpeptidase-like"/>
    <property type="match status" value="1"/>
</dbReference>
<dbReference type="InterPro" id="IPR000871">
    <property type="entry name" value="Beta-lactam_class-A"/>
</dbReference>
<evidence type="ECO:0000256" key="5">
    <source>
        <dbReference type="ARBA" id="ARBA00023251"/>
    </source>
</evidence>
<evidence type="ECO:0000256" key="1">
    <source>
        <dbReference type="ARBA" id="ARBA00001526"/>
    </source>
</evidence>
<dbReference type="Pfam" id="PF13354">
    <property type="entry name" value="Beta-lactamase2"/>
    <property type="match status" value="1"/>
</dbReference>
<dbReference type="RefSeq" id="WP_038851893.1">
    <property type="nucleotide sequence ID" value="NZ_NEVK01000003.1"/>
</dbReference>
<gene>
    <name evidence="9" type="ORF">CAL19_06740</name>
</gene>
<evidence type="ECO:0000256" key="7">
    <source>
        <dbReference type="SAM" id="SignalP"/>
    </source>
</evidence>
<evidence type="ECO:0000313" key="9">
    <source>
        <dbReference type="EMBL" id="OZI25158.1"/>
    </source>
</evidence>
<feature type="domain" description="Beta-lactamase class A catalytic" evidence="8">
    <location>
        <begin position="43"/>
        <end position="258"/>
    </location>
</feature>
<feature type="chain" id="PRO_5012808423" description="Beta-lactamase" evidence="7">
    <location>
        <begin position="24"/>
        <end position="293"/>
    </location>
</feature>
<sequence length="293" mass="30896">MRLQRLVTLLVIAIPGLFGVAAANTVAETAARVEARLGGRVGVALQRLGEPAVALYRADERFPMASTFKALACGALLAKVDAAEQSLDTVVLYGPETLVPYSPVTAQHVGKGMTLAQLCHATITLSDNTAGNLVLRRIGGPAGLTAFLRSTGDEMSRLDRWEPELNEALPADPRDTTTPRAAAGTLGRLLFQGVLSPGSSHQLEAWMIADQVADELIRASLPQGWGIGDKTGSGERGSRSIIAVIRPPHGKPWLASIYLTGSSSRPQERNAAVAEIGRSMIHAIAAAIEPSSR</sequence>
<name>A0A261RJD8_9BORD</name>
<keyword evidence="5 6" id="KW-0046">Antibiotic resistance</keyword>
<dbReference type="Gene3D" id="3.40.710.10">
    <property type="entry name" value="DD-peptidase/beta-lactamase superfamily"/>
    <property type="match status" value="1"/>
</dbReference>
<proteinExistence type="inferred from homology"/>